<evidence type="ECO:0000256" key="2">
    <source>
        <dbReference type="ARBA" id="ARBA00023125"/>
    </source>
</evidence>
<sequence length="400" mass="45218">MSEVKPVMLRKARKGSVTINAKAGKLRIVLPRNIGDGKQHYIYTGFEDAPKNRKKVQMVALQIEADIEDGCLDCTLEKYRTALGVLRGQQRLQIIPKTPNLMQLWAKYCEFKQHQVSVSTFNQDFLGNYAKSINNLPVNEIKDAIAIRDHLLQTYPPYTAKRYLTQINACCKWAVKSKLITSNPFEGLAVDIKVKRWDTGKIDPFTLAERDAIIQGFEQHPLYSGYTNFVRFLFLTGCRLGEAIALQWKHINIDCTEIYFCESYSFHGRKETKTGVNRKFPCNEQLRAFLLSAREHKPSPDSLLFPALGGGEIKANSFTGVIWRGGVSHGVKTSGIVTQLVVEGKVSRYRPPYNCRHTFISLCLERGVSVQKVARWVGNSPEVIYKHYAGVVSDVSVPEL</sequence>
<dbReference type="Pfam" id="PF00589">
    <property type="entry name" value="Phage_integrase"/>
    <property type="match status" value="1"/>
</dbReference>
<dbReference type="KEGG" id="npz:ACX27_07820"/>
<evidence type="ECO:0000256" key="3">
    <source>
        <dbReference type="ARBA" id="ARBA00023172"/>
    </source>
</evidence>
<accession>A0A0M4TJA7</accession>
<dbReference type="GO" id="GO:0006310">
    <property type="term" value="P:DNA recombination"/>
    <property type="evidence" value="ECO:0007669"/>
    <property type="project" value="UniProtKB-KW"/>
</dbReference>
<keyword evidence="2" id="KW-0238">DNA-binding</keyword>
<name>A0A0M4TJA7_9NOSO</name>
<dbReference type="InterPro" id="IPR010998">
    <property type="entry name" value="Integrase_recombinase_N"/>
</dbReference>
<dbReference type="AlphaFoldDB" id="A0A0M4TJA7"/>
<gene>
    <name evidence="5" type="ORF">ACX27_07820</name>
</gene>
<dbReference type="InterPro" id="IPR002104">
    <property type="entry name" value="Integrase_catalytic"/>
</dbReference>
<dbReference type="STRING" id="224013.ACX27_07820"/>
<evidence type="ECO:0000313" key="6">
    <source>
        <dbReference type="Proteomes" id="UP000062645"/>
    </source>
</evidence>
<dbReference type="PROSITE" id="PS51898">
    <property type="entry name" value="TYR_RECOMBINASE"/>
    <property type="match status" value="1"/>
</dbReference>
<keyword evidence="6" id="KW-1185">Reference proteome</keyword>
<proteinExistence type="inferred from homology"/>
<reference evidence="5 6" key="2">
    <citation type="journal article" date="2016" name="Genome Announc.">
        <title>Draft Genome Sequence of the N2-Fixing Cyanobacterium Nostoc piscinale CENA21, Isolated from the Brazilian Amazon Floodplain.</title>
        <authorList>
            <person name="Leao T."/>
            <person name="Guimaraes P.I."/>
            <person name="de Melo A.G."/>
            <person name="Ramos R.T."/>
            <person name="Leao P.N."/>
            <person name="Silva A."/>
            <person name="Fiore M.F."/>
            <person name="Schneider M.P."/>
        </authorList>
    </citation>
    <scope>NUCLEOTIDE SEQUENCE [LARGE SCALE GENOMIC DNA]</scope>
    <source>
        <strain evidence="5 6">CENA21</strain>
    </source>
</reference>
<dbReference type="Gene3D" id="1.10.150.130">
    <property type="match status" value="1"/>
</dbReference>
<dbReference type="Proteomes" id="UP000062645">
    <property type="component" value="Chromosome"/>
</dbReference>
<dbReference type="InterPro" id="IPR050090">
    <property type="entry name" value="Tyrosine_recombinase_XerCD"/>
</dbReference>
<dbReference type="EMBL" id="CP012036">
    <property type="protein sequence ID" value="ALF52786.1"/>
    <property type="molecule type" value="Genomic_DNA"/>
</dbReference>
<dbReference type="InterPro" id="IPR011010">
    <property type="entry name" value="DNA_brk_join_enz"/>
</dbReference>
<dbReference type="SUPFAM" id="SSF56349">
    <property type="entry name" value="DNA breaking-rejoining enzymes"/>
    <property type="match status" value="1"/>
</dbReference>
<evidence type="ECO:0000313" key="5">
    <source>
        <dbReference type="EMBL" id="ALF52786.1"/>
    </source>
</evidence>
<protein>
    <recommendedName>
        <fullName evidence="4">Tyr recombinase domain-containing protein</fullName>
    </recommendedName>
</protein>
<dbReference type="PATRIC" id="fig|224013.5.peg.1897"/>
<dbReference type="GO" id="GO:0003677">
    <property type="term" value="F:DNA binding"/>
    <property type="evidence" value="ECO:0007669"/>
    <property type="project" value="UniProtKB-KW"/>
</dbReference>
<evidence type="ECO:0000256" key="1">
    <source>
        <dbReference type="ARBA" id="ARBA00008857"/>
    </source>
</evidence>
<keyword evidence="3" id="KW-0233">DNA recombination</keyword>
<dbReference type="GO" id="GO:0015074">
    <property type="term" value="P:DNA integration"/>
    <property type="evidence" value="ECO:0007669"/>
    <property type="project" value="InterPro"/>
</dbReference>
<comment type="similarity">
    <text evidence="1">Belongs to the 'phage' integrase family.</text>
</comment>
<organism evidence="5 6">
    <name type="scientific">Nostoc piscinale CENA21</name>
    <dbReference type="NCBI Taxonomy" id="224013"/>
    <lineage>
        <taxon>Bacteria</taxon>
        <taxon>Bacillati</taxon>
        <taxon>Cyanobacteriota</taxon>
        <taxon>Cyanophyceae</taxon>
        <taxon>Nostocales</taxon>
        <taxon>Nostocaceae</taxon>
        <taxon>Nostoc</taxon>
    </lineage>
</organism>
<evidence type="ECO:0000259" key="4">
    <source>
        <dbReference type="PROSITE" id="PS51898"/>
    </source>
</evidence>
<dbReference type="Gene3D" id="1.10.443.10">
    <property type="entry name" value="Intergrase catalytic core"/>
    <property type="match status" value="1"/>
</dbReference>
<dbReference type="PANTHER" id="PTHR30349:SF41">
    <property type="entry name" value="INTEGRASE_RECOMBINASE PROTEIN MJ0367-RELATED"/>
    <property type="match status" value="1"/>
</dbReference>
<dbReference type="InterPro" id="IPR013762">
    <property type="entry name" value="Integrase-like_cat_sf"/>
</dbReference>
<feature type="domain" description="Tyr recombinase" evidence="4">
    <location>
        <begin position="200"/>
        <end position="400"/>
    </location>
</feature>
<dbReference type="PANTHER" id="PTHR30349">
    <property type="entry name" value="PHAGE INTEGRASE-RELATED"/>
    <property type="match status" value="1"/>
</dbReference>
<reference evidence="6" key="1">
    <citation type="submission" date="2015-07" db="EMBL/GenBank/DDBJ databases">
        <title>Genome Of Nitrogen-Fixing Cyanobacterium Nostoc piscinale CENA21 From Solimoes/Amazon River Floodplain Sediments And Comparative Genomics To Uncover Biosynthetic Natural Products Potential.</title>
        <authorList>
            <person name="Leao T.F."/>
            <person name="Leao P.N."/>
            <person name="Guimaraes P.I."/>
            <person name="de Melo A.G.C."/>
            <person name="Ramos R.T.J."/>
            <person name="Silva A."/>
            <person name="Fiore M.F."/>
            <person name="Schneider M.P.C."/>
        </authorList>
    </citation>
    <scope>NUCLEOTIDE SEQUENCE [LARGE SCALE GENOMIC DNA]</scope>
    <source>
        <strain evidence="6">CENA21</strain>
    </source>
</reference>